<proteinExistence type="predicted"/>
<organism evidence="1 2">
    <name type="scientific">Mucispirillum schaedleri ASF457</name>
    <dbReference type="NCBI Taxonomy" id="1379858"/>
    <lineage>
        <taxon>Bacteria</taxon>
        <taxon>Pseudomonadati</taxon>
        <taxon>Deferribacterota</taxon>
        <taxon>Deferribacteres</taxon>
        <taxon>Deferribacterales</taxon>
        <taxon>Mucispirillaceae</taxon>
        <taxon>Mucispirillum</taxon>
    </lineage>
</organism>
<protein>
    <submittedName>
        <fullName evidence="1">Uncharacterized protein</fullName>
    </submittedName>
</protein>
<dbReference type="OrthoDB" id="7593840at2"/>
<evidence type="ECO:0000313" key="2">
    <source>
        <dbReference type="Proteomes" id="UP000017429"/>
    </source>
</evidence>
<dbReference type="EMBL" id="CP097562">
    <property type="protein sequence ID" value="USF23477.1"/>
    <property type="molecule type" value="Genomic_DNA"/>
</dbReference>
<dbReference type="KEGG" id="msch:N508_000538"/>
<dbReference type="Proteomes" id="UP000017429">
    <property type="component" value="Chromosome"/>
</dbReference>
<keyword evidence="2" id="KW-1185">Reference proteome</keyword>
<reference evidence="1" key="2">
    <citation type="submission" date="2022-05" db="EMBL/GenBank/DDBJ databases">
        <authorList>
            <person name="Proctor A.L."/>
            <person name="Phillips G.J."/>
            <person name="Wannemuehler M.J."/>
        </authorList>
    </citation>
    <scope>NUCLEOTIDE SEQUENCE</scope>
    <source>
        <strain evidence="1">ASF457</strain>
    </source>
</reference>
<dbReference type="RefSeq" id="WP_023276539.1">
    <property type="nucleotide sequence ID" value="NZ_CP097562.1"/>
</dbReference>
<reference evidence="1" key="1">
    <citation type="journal article" date="2014" name="Genome Announc.">
        <title>Draft genome sequences of the altered schaedler flora, a defined bacterial community from gnotobiotic mice.</title>
        <authorList>
            <person name="Wannemuehler M.J."/>
            <person name="Overstreet A.M."/>
            <person name="Ward D.V."/>
            <person name="Phillips G.J."/>
        </authorList>
    </citation>
    <scope>NUCLEOTIDE SEQUENCE</scope>
    <source>
        <strain evidence="1">ASF457</strain>
    </source>
</reference>
<accession>V2Q8X0</accession>
<dbReference type="AlphaFoldDB" id="V2Q8X0"/>
<name>V2Q8X0_9BACT</name>
<sequence length="319" mass="34731">MKKITVLLITLAFAFSFTNVSFAQEQQNTSDTAVTAKKRPAPIDRAHIVEDYLPILGKQARANGIRPPKPFFVSAIYYHMEIPQDITNAVGWGFYGVTENNAQPVGMYNAKVETNSYGLRAGVNILPFLSVFGVYIHTDVTSKFTAVVDGIPGVMSNGYKLDQALKVKADTGAIGVAASYGLRLGQVVPFAVINANYAWSFSNMTTKSIESLIVGARLGLSVPLPKDMKVGFSFGAQYMYMPMGNEVQGQYTVTLPAGTIDGTTTPVTITSKYRANAQYASPWTVNAGIIFSPIRYFDIVTEFGFLTRFTAMVALQANF</sequence>
<gene>
    <name evidence="1" type="ORF">N508_000538</name>
</gene>
<evidence type="ECO:0000313" key="1">
    <source>
        <dbReference type="EMBL" id="USF23477.1"/>
    </source>
</evidence>
<reference evidence="1" key="3">
    <citation type="submission" date="2022-06" db="EMBL/GenBank/DDBJ databases">
        <title>Resources to Facilitate Use of the Altered Schaedler Flora (ASF) Mouse Model to Study Microbiome Function.</title>
        <authorList>
            <person name="Proctor A."/>
            <person name="Parvinroo S."/>
            <person name="Richie T."/>
            <person name="Jia X."/>
            <person name="Lee S.T.M."/>
            <person name="Karp P.D."/>
            <person name="Paley S."/>
            <person name="Kostic A.D."/>
            <person name="Pierre J.F."/>
            <person name="Wannemuehler M.J."/>
            <person name="Phillips G.J."/>
        </authorList>
    </citation>
    <scope>NUCLEOTIDE SEQUENCE</scope>
    <source>
        <strain evidence="1">ASF457</strain>
    </source>
</reference>